<feature type="region of interest" description="Disordered" evidence="10">
    <location>
        <begin position="103"/>
        <end position="193"/>
    </location>
</feature>
<dbReference type="PROSITE" id="PS50089">
    <property type="entry name" value="ZF_RING_2"/>
    <property type="match status" value="1"/>
</dbReference>
<dbReference type="CDD" id="cd18008">
    <property type="entry name" value="DEXDc_SHPRH-like"/>
    <property type="match status" value="1"/>
</dbReference>
<dbReference type="EMBL" id="CAFZ01000166">
    <property type="protein sequence ID" value="CCA72471.1"/>
    <property type="molecule type" value="Genomic_DNA"/>
</dbReference>
<dbReference type="InParanoid" id="G4TMC9"/>
<dbReference type="GO" id="GO:0005737">
    <property type="term" value="C:cytoplasm"/>
    <property type="evidence" value="ECO:0007669"/>
    <property type="project" value="TreeGrafter"/>
</dbReference>
<evidence type="ECO:0000313" key="14">
    <source>
        <dbReference type="EMBL" id="CCA72471.1"/>
    </source>
</evidence>
<dbReference type="SUPFAM" id="SSF52540">
    <property type="entry name" value="P-loop containing nucleoside triphosphate hydrolases"/>
    <property type="match status" value="2"/>
</dbReference>
<keyword evidence="5" id="KW-0378">Hydrolase</keyword>
<comment type="caution">
    <text evidence="14">The sequence shown here is derived from an EMBL/GenBank/DDBJ whole genome shotgun (WGS) entry which is preliminary data.</text>
</comment>
<dbReference type="InterPro" id="IPR049730">
    <property type="entry name" value="SNF2/RAD54-like_C"/>
</dbReference>
<keyword evidence="4 9" id="KW-0863">Zinc-finger</keyword>
<reference evidence="14 15" key="1">
    <citation type="journal article" date="2011" name="PLoS Pathog.">
        <title>Endophytic Life Strategies Decoded by Genome and Transcriptome Analyses of the Mutualistic Root Symbiont Piriformospora indica.</title>
        <authorList>
            <person name="Zuccaro A."/>
            <person name="Lahrmann U."/>
            <person name="Guldener U."/>
            <person name="Langen G."/>
            <person name="Pfiffi S."/>
            <person name="Biedenkopf D."/>
            <person name="Wong P."/>
            <person name="Samans B."/>
            <person name="Grimm C."/>
            <person name="Basiewicz M."/>
            <person name="Murat C."/>
            <person name="Martin F."/>
            <person name="Kogel K.H."/>
        </authorList>
    </citation>
    <scope>NUCLEOTIDE SEQUENCE [LARGE SCALE GENOMIC DNA]</scope>
    <source>
        <strain evidence="14 15">DSM 11827</strain>
    </source>
</reference>
<dbReference type="InterPro" id="IPR000330">
    <property type="entry name" value="SNF2_N"/>
</dbReference>
<dbReference type="InterPro" id="IPR014001">
    <property type="entry name" value="Helicase_ATP-bd"/>
</dbReference>
<dbReference type="InterPro" id="IPR001650">
    <property type="entry name" value="Helicase_C-like"/>
</dbReference>
<feature type="compositionally biased region" description="Polar residues" evidence="10">
    <location>
        <begin position="176"/>
        <end position="188"/>
    </location>
</feature>
<dbReference type="InterPro" id="IPR017907">
    <property type="entry name" value="Znf_RING_CS"/>
</dbReference>
<gene>
    <name evidence="14" type="ORF">PIIN_06406</name>
</gene>
<organism evidence="14 15">
    <name type="scientific">Serendipita indica (strain DSM 11827)</name>
    <name type="common">Root endophyte fungus</name>
    <name type="synonym">Piriformospora indica</name>
    <dbReference type="NCBI Taxonomy" id="1109443"/>
    <lineage>
        <taxon>Eukaryota</taxon>
        <taxon>Fungi</taxon>
        <taxon>Dikarya</taxon>
        <taxon>Basidiomycota</taxon>
        <taxon>Agaricomycotina</taxon>
        <taxon>Agaricomycetes</taxon>
        <taxon>Sebacinales</taxon>
        <taxon>Serendipitaceae</taxon>
        <taxon>Serendipita</taxon>
    </lineage>
</organism>
<evidence type="ECO:0000256" key="9">
    <source>
        <dbReference type="PROSITE-ProRule" id="PRU00175"/>
    </source>
</evidence>
<dbReference type="HOGENOM" id="CLU_000315_2_8_1"/>
<dbReference type="GO" id="GO:0004386">
    <property type="term" value="F:helicase activity"/>
    <property type="evidence" value="ECO:0007669"/>
    <property type="project" value="UniProtKB-KW"/>
</dbReference>
<name>G4TMC9_SERID</name>
<feature type="domain" description="RING-type" evidence="11">
    <location>
        <begin position="749"/>
        <end position="801"/>
    </location>
</feature>
<evidence type="ECO:0000256" key="3">
    <source>
        <dbReference type="ARBA" id="ARBA00022741"/>
    </source>
</evidence>
<evidence type="ECO:0000256" key="2">
    <source>
        <dbReference type="ARBA" id="ARBA00022723"/>
    </source>
</evidence>
<dbReference type="Proteomes" id="UP000007148">
    <property type="component" value="Unassembled WGS sequence"/>
</dbReference>
<dbReference type="PROSITE" id="PS51192">
    <property type="entry name" value="HELICASE_ATP_BIND_1"/>
    <property type="match status" value="1"/>
</dbReference>
<dbReference type="Gene3D" id="3.30.40.10">
    <property type="entry name" value="Zinc/RING finger domain, C3HC4 (zinc finger)"/>
    <property type="match status" value="1"/>
</dbReference>
<evidence type="ECO:0000259" key="12">
    <source>
        <dbReference type="PROSITE" id="PS51192"/>
    </source>
</evidence>
<sequence>MASHLEAVARRTIQIPYSSTVPPIYALNLNRFVAANPHDTNFIITKNGNYGTLSCLESNCSSFSYFLGSYESAMNSQVGAYGPLNYYAQHVTNDDAHVASRQARLNPNPSSSNGTPSPITSNLTSENSSLSQMRTVKPTPSRKRSSDCIELSDSETESPKAKRVKLDSPSKVPFGTVNSNVPTNTSPRTSSIAHATSTSSGAVSFAPNISLQNTVALPVPSTSTAASLTPSTVNPLHVHARPATSFPIAPTTASFGVPVTNPYPTASALLSTPSQQATNFNDFASSALDSLAADPTLDYDDFSSFQRQGHSSIPGRRYAGLDVRSFIEQYNQEDFGSDSSVKDGLQKLDLTQLGECLPGMTTSLLAHQVIGVAWMKSREAENARYCQGGILADAMGLGKTVQTIGLMCANPSGDPDCHATLIVAPLALLEQWKQEIMWKTEEDTFKVLIYHGPNRPKSKKKISKYDVVLTTYHTLANEWPDESKKKKKSKNAEQDFIIEDGEEEEKKKCGPLMDIHWYRVVLDEAQNIRNHRTRASSVVTHLIAEKRWCLTGTPLTNGLLDAFGLLRFIQHNPFADWDRFRLHIMRANETTGAQRLQHIFGPVMMRRNKQSTLEGRKIIELPPRNEDWVELTMSPEEREIYDFVEQKSQVRFNRFLQAGTVLKNYSQVLVMLMRLRQICVHPCLLKAYESAFEVTDTRAPEARKVVEDAANLVSNAFVALVKKNLRDAAIEHMKNEKLMGNEATVDDNCPICLEPFGIDAVVAAPCAHQFCRPCIQGHIARPRTEEDNQFKDHERDCPCCRQTISLNLLFERAPFEPTNEELELADDTLDSLEISWTVGEDGKGSYQAKFSKKKSRKSRFDDYSDLEDFIVDDDTVDQDKASYKSKDRVKRKTSHKPRVILSDDDTEDEVPKSKASKIKKPDEDDDEYLHSDDGDDEMDVLDQIRTAVSKYAERKQIKEAEDAIIDLDSDSEDNGEPKPSRTLIFDPVLQPQMMSSFMPSTKLQYMMRYIEEVARANPDEKTMVVSQWTSALDLCSDYLRERGISFVTYQGSMNARARTEAVNKFMTKSKVSVMLMSVKCGGVGLNLTRASRVISLDMSWNAATDQQCFDRAHRLGQQREVFIERLTIKDTVEQRMRLIQERKQGLSDAALGEGASSRVRLTIGELATLFGLGN</sequence>
<dbReference type="InterPro" id="IPR001841">
    <property type="entry name" value="Znf_RING"/>
</dbReference>
<dbReference type="Pfam" id="PF00097">
    <property type="entry name" value="zf-C3HC4"/>
    <property type="match status" value="1"/>
</dbReference>
<keyword evidence="15" id="KW-1185">Reference proteome</keyword>
<dbReference type="InterPro" id="IPR038718">
    <property type="entry name" value="SNF2-like_sf"/>
</dbReference>
<dbReference type="Gene3D" id="3.40.50.300">
    <property type="entry name" value="P-loop containing nucleotide triphosphate hydrolases"/>
    <property type="match status" value="2"/>
</dbReference>
<accession>G4TMC9</accession>
<dbReference type="InterPro" id="IPR050628">
    <property type="entry name" value="SNF2_RAD54_helicase_TF"/>
</dbReference>
<dbReference type="CDD" id="cd18793">
    <property type="entry name" value="SF2_C_SNF"/>
    <property type="match status" value="1"/>
</dbReference>
<feature type="compositionally biased region" description="Low complexity" evidence="10">
    <location>
        <begin position="106"/>
        <end position="131"/>
    </location>
</feature>
<dbReference type="eggNOG" id="KOG1001">
    <property type="taxonomic scope" value="Eukaryota"/>
</dbReference>
<protein>
    <submittedName>
        <fullName evidence="14">Related to DNA repair protein RAD16</fullName>
    </submittedName>
</protein>
<dbReference type="InterPro" id="IPR018957">
    <property type="entry name" value="Znf_C3HC4_RING-type"/>
</dbReference>
<evidence type="ECO:0000256" key="6">
    <source>
        <dbReference type="ARBA" id="ARBA00022806"/>
    </source>
</evidence>
<evidence type="ECO:0000256" key="1">
    <source>
        <dbReference type="ARBA" id="ARBA00007025"/>
    </source>
</evidence>
<dbReference type="GO" id="GO:0016787">
    <property type="term" value="F:hydrolase activity"/>
    <property type="evidence" value="ECO:0007669"/>
    <property type="project" value="UniProtKB-KW"/>
</dbReference>
<dbReference type="OMA" id="LDQWKLE"/>
<dbReference type="PANTHER" id="PTHR45626">
    <property type="entry name" value="TRANSCRIPTION TERMINATION FACTOR 2-RELATED"/>
    <property type="match status" value="1"/>
</dbReference>
<evidence type="ECO:0000256" key="7">
    <source>
        <dbReference type="ARBA" id="ARBA00022833"/>
    </source>
</evidence>
<keyword evidence="3" id="KW-0547">Nucleotide-binding</keyword>
<evidence type="ECO:0000259" key="11">
    <source>
        <dbReference type="PROSITE" id="PS50089"/>
    </source>
</evidence>
<dbReference type="SUPFAM" id="SSF57850">
    <property type="entry name" value="RING/U-box"/>
    <property type="match status" value="1"/>
</dbReference>
<dbReference type="AlphaFoldDB" id="G4TMC9"/>
<dbReference type="GO" id="GO:0005634">
    <property type="term" value="C:nucleus"/>
    <property type="evidence" value="ECO:0007669"/>
    <property type="project" value="TreeGrafter"/>
</dbReference>
<evidence type="ECO:0000256" key="8">
    <source>
        <dbReference type="ARBA" id="ARBA00022840"/>
    </source>
</evidence>
<feature type="region of interest" description="Disordered" evidence="10">
    <location>
        <begin position="887"/>
        <end position="936"/>
    </location>
</feature>
<dbReference type="Gene3D" id="3.40.50.10810">
    <property type="entry name" value="Tandem AAA-ATPase domain"/>
    <property type="match status" value="1"/>
</dbReference>
<evidence type="ECO:0000256" key="10">
    <source>
        <dbReference type="SAM" id="MobiDB-lite"/>
    </source>
</evidence>
<dbReference type="InterPro" id="IPR013083">
    <property type="entry name" value="Znf_RING/FYVE/PHD"/>
</dbReference>
<keyword evidence="8" id="KW-0067">ATP-binding</keyword>
<feature type="compositionally biased region" description="Basic and acidic residues" evidence="10">
    <location>
        <begin position="157"/>
        <end position="168"/>
    </location>
</feature>
<comment type="similarity">
    <text evidence="1">Belongs to the SNF2/RAD54 helicase family.</text>
</comment>
<feature type="compositionally biased region" description="Basic residues" evidence="10">
    <location>
        <begin position="887"/>
        <end position="898"/>
    </location>
</feature>
<evidence type="ECO:0000256" key="4">
    <source>
        <dbReference type="ARBA" id="ARBA00022771"/>
    </source>
</evidence>
<proteinExistence type="inferred from homology"/>
<dbReference type="GO" id="GO:0008270">
    <property type="term" value="F:zinc ion binding"/>
    <property type="evidence" value="ECO:0007669"/>
    <property type="project" value="UniProtKB-KW"/>
</dbReference>
<evidence type="ECO:0000259" key="13">
    <source>
        <dbReference type="PROSITE" id="PS51194"/>
    </source>
</evidence>
<dbReference type="STRING" id="1109443.G4TMC9"/>
<keyword evidence="7" id="KW-0862">Zinc</keyword>
<dbReference type="GO" id="GO:0000724">
    <property type="term" value="P:double-strand break repair via homologous recombination"/>
    <property type="evidence" value="ECO:0007669"/>
    <property type="project" value="TreeGrafter"/>
</dbReference>
<dbReference type="SMART" id="SM00490">
    <property type="entry name" value="HELICc"/>
    <property type="match status" value="1"/>
</dbReference>
<evidence type="ECO:0000256" key="5">
    <source>
        <dbReference type="ARBA" id="ARBA00022801"/>
    </source>
</evidence>
<dbReference type="SMART" id="SM00184">
    <property type="entry name" value="RING"/>
    <property type="match status" value="1"/>
</dbReference>
<dbReference type="PROSITE" id="PS00518">
    <property type="entry name" value="ZF_RING_1"/>
    <property type="match status" value="1"/>
</dbReference>
<keyword evidence="6" id="KW-0347">Helicase</keyword>
<dbReference type="OrthoDB" id="423559at2759"/>
<dbReference type="PROSITE" id="PS51194">
    <property type="entry name" value="HELICASE_CTER"/>
    <property type="match status" value="1"/>
</dbReference>
<keyword evidence="2" id="KW-0479">Metal-binding</keyword>
<dbReference type="Pfam" id="PF00176">
    <property type="entry name" value="SNF2-rel_dom"/>
    <property type="match status" value="1"/>
</dbReference>
<dbReference type="GO" id="GO:0008094">
    <property type="term" value="F:ATP-dependent activity, acting on DNA"/>
    <property type="evidence" value="ECO:0007669"/>
    <property type="project" value="TreeGrafter"/>
</dbReference>
<dbReference type="GO" id="GO:0005524">
    <property type="term" value="F:ATP binding"/>
    <property type="evidence" value="ECO:0007669"/>
    <property type="project" value="UniProtKB-KW"/>
</dbReference>
<dbReference type="SMART" id="SM00487">
    <property type="entry name" value="DEXDc"/>
    <property type="match status" value="1"/>
</dbReference>
<feature type="domain" description="Helicase ATP-binding" evidence="12">
    <location>
        <begin position="380"/>
        <end position="572"/>
    </location>
</feature>
<dbReference type="InterPro" id="IPR027417">
    <property type="entry name" value="P-loop_NTPase"/>
</dbReference>
<dbReference type="Pfam" id="PF00271">
    <property type="entry name" value="Helicase_C"/>
    <property type="match status" value="1"/>
</dbReference>
<evidence type="ECO:0000313" key="15">
    <source>
        <dbReference type="Proteomes" id="UP000007148"/>
    </source>
</evidence>
<dbReference type="PANTHER" id="PTHR45626:SF16">
    <property type="entry name" value="ATP-DEPENDENT HELICASE ULS1"/>
    <property type="match status" value="1"/>
</dbReference>
<feature type="domain" description="Helicase C-terminal" evidence="13">
    <location>
        <begin position="1002"/>
        <end position="1167"/>
    </location>
</feature>
<feature type="compositionally biased region" description="Acidic residues" evidence="10">
    <location>
        <begin position="923"/>
        <end position="936"/>
    </location>
</feature>